<reference evidence="1" key="1">
    <citation type="submission" date="2014-11" db="EMBL/GenBank/DDBJ databases">
        <authorList>
            <person name="Amaro Gonzalez C."/>
        </authorList>
    </citation>
    <scope>NUCLEOTIDE SEQUENCE</scope>
</reference>
<organism evidence="1">
    <name type="scientific">Anguilla anguilla</name>
    <name type="common">European freshwater eel</name>
    <name type="synonym">Muraena anguilla</name>
    <dbReference type="NCBI Taxonomy" id="7936"/>
    <lineage>
        <taxon>Eukaryota</taxon>
        <taxon>Metazoa</taxon>
        <taxon>Chordata</taxon>
        <taxon>Craniata</taxon>
        <taxon>Vertebrata</taxon>
        <taxon>Euteleostomi</taxon>
        <taxon>Actinopterygii</taxon>
        <taxon>Neopterygii</taxon>
        <taxon>Teleostei</taxon>
        <taxon>Anguilliformes</taxon>
        <taxon>Anguillidae</taxon>
        <taxon>Anguilla</taxon>
    </lineage>
</organism>
<reference evidence="1" key="2">
    <citation type="journal article" date="2015" name="Fish Shellfish Immunol.">
        <title>Early steps in the European eel (Anguilla anguilla)-Vibrio vulnificus interaction in the gills: Role of the RtxA13 toxin.</title>
        <authorList>
            <person name="Callol A."/>
            <person name="Pajuelo D."/>
            <person name="Ebbesson L."/>
            <person name="Teles M."/>
            <person name="MacKenzie S."/>
            <person name="Amaro C."/>
        </authorList>
    </citation>
    <scope>NUCLEOTIDE SEQUENCE</scope>
</reference>
<evidence type="ECO:0000313" key="1">
    <source>
        <dbReference type="EMBL" id="JAH65304.1"/>
    </source>
</evidence>
<dbReference type="EMBL" id="GBXM01043273">
    <property type="protein sequence ID" value="JAH65304.1"/>
    <property type="molecule type" value="Transcribed_RNA"/>
</dbReference>
<name>A0A0E9UHG6_ANGAN</name>
<protein>
    <submittedName>
        <fullName evidence="1">Uncharacterized protein</fullName>
    </submittedName>
</protein>
<sequence>MHTVEFSFSL</sequence>
<proteinExistence type="predicted"/>
<accession>A0A0E9UHG6</accession>